<dbReference type="OrthoDB" id="443153at2"/>
<dbReference type="InterPro" id="IPR019734">
    <property type="entry name" value="TPR_rpt"/>
</dbReference>
<dbReference type="Pfam" id="PF13424">
    <property type="entry name" value="TPR_12"/>
    <property type="match status" value="4"/>
</dbReference>
<evidence type="ECO:0000313" key="4">
    <source>
        <dbReference type="Proteomes" id="UP000185860"/>
    </source>
</evidence>
<protein>
    <submittedName>
        <fullName evidence="3">Fis family transcriptional regulator</fullName>
    </submittedName>
</protein>
<proteinExistence type="predicted"/>
<dbReference type="SUPFAM" id="SSF48452">
    <property type="entry name" value="TPR-like"/>
    <property type="match status" value="2"/>
</dbReference>
<feature type="domain" description="CHAT" evidence="2">
    <location>
        <begin position="575"/>
        <end position="866"/>
    </location>
</feature>
<dbReference type="Gene3D" id="1.25.40.10">
    <property type="entry name" value="Tetratricopeptide repeat domain"/>
    <property type="match status" value="2"/>
</dbReference>
<feature type="repeat" description="TPR" evidence="1">
    <location>
        <begin position="249"/>
        <end position="282"/>
    </location>
</feature>
<dbReference type="STRING" id="454136.NIES2119_24575"/>
<dbReference type="RefSeq" id="WP_073596136.1">
    <property type="nucleotide sequence ID" value="NZ_MRCE01000034.1"/>
</dbReference>
<feature type="repeat" description="TPR" evidence="1">
    <location>
        <begin position="209"/>
        <end position="242"/>
    </location>
</feature>
<evidence type="ECO:0000259" key="2">
    <source>
        <dbReference type="Pfam" id="PF12770"/>
    </source>
</evidence>
<dbReference type="SMART" id="SM00028">
    <property type="entry name" value="TPR"/>
    <property type="match status" value="9"/>
</dbReference>
<comment type="caution">
    <text evidence="3">The sequence shown here is derived from an EMBL/GenBank/DDBJ whole genome shotgun (WGS) entry which is preliminary data.</text>
</comment>
<reference evidence="3 4" key="1">
    <citation type="submission" date="2016-11" db="EMBL/GenBank/DDBJ databases">
        <title>Draft Genome Sequences of Nine Cyanobacterial Strains from Diverse Habitats.</title>
        <authorList>
            <person name="Zhu T."/>
            <person name="Hou S."/>
            <person name="Lu X."/>
            <person name="Hess W.R."/>
        </authorList>
    </citation>
    <scope>NUCLEOTIDE SEQUENCE [LARGE SCALE GENOMIC DNA]</scope>
    <source>
        <strain evidence="3 4">IAM M-71</strain>
    </source>
</reference>
<dbReference type="AlphaFoldDB" id="A0A1U7I907"/>
<feature type="repeat" description="TPR" evidence="1">
    <location>
        <begin position="289"/>
        <end position="322"/>
    </location>
</feature>
<feature type="repeat" description="TPR" evidence="1">
    <location>
        <begin position="169"/>
        <end position="202"/>
    </location>
</feature>
<feature type="repeat" description="TPR" evidence="1">
    <location>
        <begin position="329"/>
        <end position="362"/>
    </location>
</feature>
<keyword evidence="1" id="KW-0802">TPR repeat</keyword>
<dbReference type="Pfam" id="PF12770">
    <property type="entry name" value="CHAT"/>
    <property type="match status" value="1"/>
</dbReference>
<dbReference type="PANTHER" id="PTHR10098:SF108">
    <property type="entry name" value="TETRATRICOPEPTIDE REPEAT PROTEIN 28"/>
    <property type="match status" value="1"/>
</dbReference>
<name>A0A1U7I907_9CYAN</name>
<evidence type="ECO:0000313" key="3">
    <source>
        <dbReference type="EMBL" id="OKH32919.1"/>
    </source>
</evidence>
<feature type="repeat" description="TPR" evidence="1">
    <location>
        <begin position="129"/>
        <end position="162"/>
    </location>
</feature>
<dbReference type="PROSITE" id="PS50293">
    <property type="entry name" value="TPR_REGION"/>
    <property type="match status" value="1"/>
</dbReference>
<dbReference type="PANTHER" id="PTHR10098">
    <property type="entry name" value="RAPSYN-RELATED"/>
    <property type="match status" value="1"/>
</dbReference>
<gene>
    <name evidence="3" type="ORF">NIES2119_24575</name>
</gene>
<dbReference type="InterPro" id="IPR024983">
    <property type="entry name" value="CHAT_dom"/>
</dbReference>
<dbReference type="EMBL" id="MRCE01000034">
    <property type="protein sequence ID" value="OKH32919.1"/>
    <property type="molecule type" value="Genomic_DNA"/>
</dbReference>
<evidence type="ECO:0000256" key="1">
    <source>
        <dbReference type="PROSITE-ProRule" id="PRU00339"/>
    </source>
</evidence>
<accession>A0A1U7I907</accession>
<dbReference type="InterPro" id="IPR011990">
    <property type="entry name" value="TPR-like_helical_dom_sf"/>
</dbReference>
<organism evidence="3 4">
    <name type="scientific">[Phormidium ambiguum] IAM M-71</name>
    <dbReference type="NCBI Taxonomy" id="454136"/>
    <lineage>
        <taxon>Bacteria</taxon>
        <taxon>Bacillati</taxon>
        <taxon>Cyanobacteriota</taxon>
        <taxon>Cyanophyceae</taxon>
        <taxon>Oscillatoriophycideae</taxon>
        <taxon>Aerosakkonematales</taxon>
        <taxon>Aerosakkonemataceae</taxon>
        <taxon>Floridanema</taxon>
    </lineage>
</organism>
<dbReference type="Proteomes" id="UP000185860">
    <property type="component" value="Unassembled WGS sequence"/>
</dbReference>
<feature type="repeat" description="TPR" evidence="1">
    <location>
        <begin position="89"/>
        <end position="122"/>
    </location>
</feature>
<sequence>MRLTKFGIATVIALLTVVADTSVTFYSLTSLPVPKVLAQTNNSEKKAEADRLLQQGIQQFQNSQFREASQSLQQALTIFREIGDRKGEGAALGTLGLVYNFLGDYREAIDYHQQSLAIAREIGDRQNEAPSLANLGLAYYSLGDYRKAIEYHQQSLTIAREINDRFGEGLVLANLGLAYNSLGDYRKAIEYQQQSLAIVREIGDRQGEAAALGNLGLAYNSVGDYRKAIDYQQQSLAIKREIGDRQGEGNSLGNLGNTYFFLGDYRKAIDYHQQSLAIGREIGNRKSEGVSLGNLGVAYDSLGDYRKAIEYYQQFLVIAREIGDRKSEGNALGNLGVAYHSLGDYPKAIEYHQQSLAIAQEIGDRSGEGNALGNLGLALYKSGNLHQAEKNLFQGIELWESLREKLGDDDANKVSIFEKQAKTYNLLQQVLIAQNKTATALEISERGRGRAFVELLTRRLSNNSQEIISATSLKPTIEQIKQIAKKQNATLVQYSIIFDHFNIQDKQQIKESEIYIWVIKPTGEFNFRKVDLKPLWQQQNTSLLELVVNSRESIGVRGIVTATIAHKPEGNQKQNLRKLHELLIKPIADLLPTDPNNHIIFIPQRELFLVSFVALQNEQSKYLIEKHTILTAPSIQVLELTRSKKVGEQGSRGAEENDKTLIVGNPVMPSVTLKISEPPEQLLPLPAAQQEAIEIAKLFNTKPVIGSQATEATIKSEISQANVIHFATHGLLDYGELQGKYRAGVPGALAFTPDEKEDGLLTSDEILDLKLNASLVVLSACDTGRGKITGDGVIGLSRAFITAGTPSIVVSLWAVPDAPTADLMKEFYQQMKKNPNKAQALRQAMLTVMKTHPRPRDWAAFTLIGEAF</sequence>
<dbReference type="PROSITE" id="PS50005">
    <property type="entry name" value="TPR"/>
    <property type="match status" value="7"/>
</dbReference>